<name>A0A410T604_9CAUD</name>
<reference evidence="1 2" key="1">
    <citation type="submission" date="2018-11" db="EMBL/GenBank/DDBJ databases">
        <authorList>
            <person name="Teng T."/>
        </authorList>
    </citation>
    <scope>NUCLEOTIDE SEQUENCE [LARGE SCALE GENOMIC DNA]</scope>
</reference>
<protein>
    <submittedName>
        <fullName evidence="1">Uncharacterized protein</fullName>
    </submittedName>
</protein>
<dbReference type="EMBL" id="MK240351">
    <property type="protein sequence ID" value="QAU04084.1"/>
    <property type="molecule type" value="Genomic_DNA"/>
</dbReference>
<dbReference type="Proteomes" id="UP000289169">
    <property type="component" value="Segment"/>
</dbReference>
<gene>
    <name evidence="1" type="ORF">Henu6_gp104</name>
</gene>
<sequence>MSKVAYLVNELKAKPESAFAKRLLKSLENRPKKEYVELYCGENHTYIEKIVLKSEVKQHIEAGWRITSLSKVSPSLVIKKWRTEIDMMEQQ</sequence>
<evidence type="ECO:0000313" key="2">
    <source>
        <dbReference type="Proteomes" id="UP000289169"/>
    </source>
</evidence>
<accession>A0A410T604</accession>
<evidence type="ECO:0000313" key="1">
    <source>
        <dbReference type="EMBL" id="QAU04084.1"/>
    </source>
</evidence>
<proteinExistence type="predicted"/>
<organism evidence="1 2">
    <name type="scientific">Acinetobacter phage Henu6</name>
    <dbReference type="NCBI Taxonomy" id="2500136"/>
    <lineage>
        <taxon>Viruses</taxon>
        <taxon>Duplodnaviria</taxon>
        <taxon>Heunggongvirae</taxon>
        <taxon>Uroviricota</taxon>
        <taxon>Caudoviricetes</taxon>
        <taxon>Pantevenvirales</taxon>
        <taxon>Straboviridae</taxon>
        <taxon>Twarogvirinae</taxon>
        <taxon>Zedzedvirus</taxon>
        <taxon>Zedzedvirus zz1</taxon>
    </lineage>
</organism>